<comment type="caution">
    <text evidence="1">The sequence shown here is derived from an EMBL/GenBank/DDBJ whole genome shotgun (WGS) entry which is preliminary data.</text>
</comment>
<dbReference type="Proteomes" id="UP000321922">
    <property type="component" value="Unassembled WGS sequence"/>
</dbReference>
<name>A0A511QJZ2_9VIBR</name>
<evidence type="ECO:0008006" key="3">
    <source>
        <dbReference type="Google" id="ProtNLM"/>
    </source>
</evidence>
<accession>A0A511QJZ2</accession>
<protein>
    <recommendedName>
        <fullName evidence="3">Transglycosylase SLT domain-containing protein</fullName>
    </recommendedName>
</protein>
<evidence type="ECO:0000313" key="1">
    <source>
        <dbReference type="EMBL" id="GEM77356.1"/>
    </source>
</evidence>
<proteinExistence type="predicted"/>
<dbReference type="AlphaFoldDB" id="A0A511QJZ2"/>
<gene>
    <name evidence="1" type="ORF">VSA01S_34680</name>
</gene>
<dbReference type="EMBL" id="BJXJ01000050">
    <property type="protein sequence ID" value="GEM77356.1"/>
    <property type="molecule type" value="Genomic_DNA"/>
</dbReference>
<sequence>MKLGPLLKRAVIEPTLDHLAAASASQGYINSQAAINLILMIMAHESGQLTYTRQVRGPALGFIQMEPATYQWLVKWLGKHRPHFLTVSHSFVDEPSAEQLIINPQYAVCMARLNLLRFPEALPDAEDLPALAAYAKKYWNTSAGKATENDYLTAYQRIMEQKQ</sequence>
<keyword evidence="2" id="KW-1185">Reference proteome</keyword>
<dbReference type="OrthoDB" id="7355818at2"/>
<organism evidence="1 2">
    <name type="scientific">Vibrio sagamiensis NBRC 104589</name>
    <dbReference type="NCBI Taxonomy" id="1219064"/>
    <lineage>
        <taxon>Bacteria</taxon>
        <taxon>Pseudomonadati</taxon>
        <taxon>Pseudomonadota</taxon>
        <taxon>Gammaproteobacteria</taxon>
        <taxon>Vibrionales</taxon>
        <taxon>Vibrionaceae</taxon>
        <taxon>Vibrio</taxon>
    </lineage>
</organism>
<evidence type="ECO:0000313" key="2">
    <source>
        <dbReference type="Proteomes" id="UP000321922"/>
    </source>
</evidence>
<dbReference type="RefSeq" id="WP_039982948.1">
    <property type="nucleotide sequence ID" value="NZ_BAOJ01000150.1"/>
</dbReference>
<reference evidence="1 2" key="1">
    <citation type="submission" date="2019-07" db="EMBL/GenBank/DDBJ databases">
        <title>Whole genome shotgun sequence of Vibrio sagamiensis NBRC 104589.</title>
        <authorList>
            <person name="Hosoyama A."/>
            <person name="Uohara A."/>
            <person name="Ohji S."/>
            <person name="Ichikawa N."/>
        </authorList>
    </citation>
    <scope>NUCLEOTIDE SEQUENCE [LARGE SCALE GENOMIC DNA]</scope>
    <source>
        <strain evidence="1 2">NBRC 104589</strain>
    </source>
</reference>